<keyword evidence="5" id="KW-1185">Reference proteome</keyword>
<evidence type="ECO:0000313" key="4">
    <source>
        <dbReference type="EMBL" id="KVI02242.1"/>
    </source>
</evidence>
<dbReference type="AlphaFoldDB" id="A0A103Y498"/>
<dbReference type="Gene3D" id="1.10.238.10">
    <property type="entry name" value="EF-hand"/>
    <property type="match status" value="1"/>
</dbReference>
<evidence type="ECO:0000256" key="1">
    <source>
        <dbReference type="ARBA" id="ARBA00022837"/>
    </source>
</evidence>
<keyword evidence="2" id="KW-0812">Transmembrane</keyword>
<dbReference type="PROSITE" id="PS50222">
    <property type="entry name" value="EF_HAND_2"/>
    <property type="match status" value="2"/>
</dbReference>
<feature type="domain" description="EF-hand" evidence="3">
    <location>
        <begin position="114"/>
        <end position="149"/>
    </location>
</feature>
<dbReference type="InterPro" id="IPR018247">
    <property type="entry name" value="EF_Hand_1_Ca_BS"/>
</dbReference>
<evidence type="ECO:0000259" key="3">
    <source>
        <dbReference type="PROSITE" id="PS50222"/>
    </source>
</evidence>
<keyword evidence="2" id="KW-0472">Membrane</keyword>
<dbReference type="Gramene" id="KVI02242">
    <property type="protein sequence ID" value="KVI02242"/>
    <property type="gene ID" value="Ccrd_019534"/>
</dbReference>
<comment type="caution">
    <text evidence="4">The sequence shown here is derived from an EMBL/GenBank/DDBJ whole genome shotgun (WGS) entry which is preliminary data.</text>
</comment>
<proteinExistence type="predicted"/>
<dbReference type="STRING" id="59895.A0A103Y498"/>
<dbReference type="PROSITE" id="PS00018">
    <property type="entry name" value="EF_HAND_1"/>
    <property type="match status" value="2"/>
</dbReference>
<keyword evidence="1" id="KW-0106">Calcium</keyword>
<evidence type="ECO:0000313" key="5">
    <source>
        <dbReference type="Proteomes" id="UP000243975"/>
    </source>
</evidence>
<name>A0A103Y498_CYNCS</name>
<dbReference type="SUPFAM" id="SSF47473">
    <property type="entry name" value="EF-hand"/>
    <property type="match status" value="1"/>
</dbReference>
<dbReference type="InterPro" id="IPR002048">
    <property type="entry name" value="EF_hand_dom"/>
</dbReference>
<evidence type="ECO:0000256" key="2">
    <source>
        <dbReference type="SAM" id="Phobius"/>
    </source>
</evidence>
<dbReference type="GO" id="GO:0005509">
    <property type="term" value="F:calcium ion binding"/>
    <property type="evidence" value="ECO:0007669"/>
    <property type="project" value="InterPro"/>
</dbReference>
<accession>A0A103Y498</accession>
<feature type="domain" description="EF-hand" evidence="3">
    <location>
        <begin position="75"/>
        <end position="110"/>
    </location>
</feature>
<dbReference type="InterPro" id="IPR011992">
    <property type="entry name" value="EF-hand-dom_pair"/>
</dbReference>
<keyword evidence="2" id="KW-1133">Transmembrane helix</keyword>
<sequence>MGYAKVEEKVEMHVPFYEVQSLMLDREKHLHIRQKEMEKMLNDPETNNETMTKKEFYGTFKEWLDVTRQLMDDPYSLDRSGTKYNKVDTDKSGSITEIELKNFIMEVNYKEVVMEDDIAEIMMRHLDIDGNKDIDKEEFKLGIAKWVKEINHILVVVIVCIIMGILTSFRSKFPNWTLLIAFPLYLLSLVVIYFVDDTFQFT</sequence>
<dbReference type="Proteomes" id="UP000243975">
    <property type="component" value="Unassembled WGS sequence"/>
</dbReference>
<feature type="transmembrane region" description="Helical" evidence="2">
    <location>
        <begin position="150"/>
        <end position="169"/>
    </location>
</feature>
<feature type="transmembrane region" description="Helical" evidence="2">
    <location>
        <begin position="175"/>
        <end position="195"/>
    </location>
</feature>
<protein>
    <submittedName>
        <fullName evidence="4">Calcium-binding EF-hand</fullName>
    </submittedName>
</protein>
<gene>
    <name evidence="4" type="ORF">Ccrd_019534</name>
</gene>
<organism evidence="4 5">
    <name type="scientific">Cynara cardunculus var. scolymus</name>
    <name type="common">Globe artichoke</name>
    <name type="synonym">Cynara scolymus</name>
    <dbReference type="NCBI Taxonomy" id="59895"/>
    <lineage>
        <taxon>Eukaryota</taxon>
        <taxon>Viridiplantae</taxon>
        <taxon>Streptophyta</taxon>
        <taxon>Embryophyta</taxon>
        <taxon>Tracheophyta</taxon>
        <taxon>Spermatophyta</taxon>
        <taxon>Magnoliopsida</taxon>
        <taxon>eudicotyledons</taxon>
        <taxon>Gunneridae</taxon>
        <taxon>Pentapetalae</taxon>
        <taxon>asterids</taxon>
        <taxon>campanulids</taxon>
        <taxon>Asterales</taxon>
        <taxon>Asteraceae</taxon>
        <taxon>Carduoideae</taxon>
        <taxon>Cardueae</taxon>
        <taxon>Carduinae</taxon>
        <taxon>Cynara</taxon>
    </lineage>
</organism>
<dbReference type="EMBL" id="LEKV01002660">
    <property type="protein sequence ID" value="KVI02242.1"/>
    <property type="molecule type" value="Genomic_DNA"/>
</dbReference>
<reference evidence="4 5" key="1">
    <citation type="journal article" date="2016" name="Sci. Rep.">
        <title>The genome sequence of the outbreeding globe artichoke constructed de novo incorporating a phase-aware low-pass sequencing strategy of F1 progeny.</title>
        <authorList>
            <person name="Scaglione D."/>
            <person name="Reyes-Chin-Wo S."/>
            <person name="Acquadro A."/>
            <person name="Froenicke L."/>
            <person name="Portis E."/>
            <person name="Beitel C."/>
            <person name="Tirone M."/>
            <person name="Mauro R."/>
            <person name="Lo Monaco A."/>
            <person name="Mauromicale G."/>
            <person name="Faccioli P."/>
            <person name="Cattivelli L."/>
            <person name="Rieseberg L."/>
            <person name="Michelmore R."/>
            <person name="Lanteri S."/>
        </authorList>
    </citation>
    <scope>NUCLEOTIDE SEQUENCE [LARGE SCALE GENOMIC DNA]</scope>
    <source>
        <strain evidence="4">2C</strain>
    </source>
</reference>